<evidence type="ECO:0000313" key="7">
    <source>
        <dbReference type="Proteomes" id="UP000533306"/>
    </source>
</evidence>
<dbReference type="AlphaFoldDB" id="A0A7W9S0N4"/>
<gene>
    <name evidence="6" type="ORF">HNR59_001267</name>
</gene>
<keyword evidence="7" id="KW-1185">Reference proteome</keyword>
<dbReference type="PANTHER" id="PTHR42788">
    <property type="entry name" value="TAURINE IMPORT ATP-BINDING PROTEIN-RELATED"/>
    <property type="match status" value="1"/>
</dbReference>
<organism evidence="6 7">
    <name type="scientific">Aquamicrobium lusatiense</name>
    <dbReference type="NCBI Taxonomy" id="89772"/>
    <lineage>
        <taxon>Bacteria</taxon>
        <taxon>Pseudomonadati</taxon>
        <taxon>Pseudomonadota</taxon>
        <taxon>Alphaproteobacteria</taxon>
        <taxon>Hyphomicrobiales</taxon>
        <taxon>Phyllobacteriaceae</taxon>
        <taxon>Aquamicrobium</taxon>
    </lineage>
</organism>
<dbReference type="CDD" id="cd03293">
    <property type="entry name" value="ABC_NrtD_SsuB_transporters"/>
    <property type="match status" value="1"/>
</dbReference>
<dbReference type="InterPro" id="IPR003593">
    <property type="entry name" value="AAA+_ATPase"/>
</dbReference>
<name>A0A7W9S0N4_9HYPH</name>
<dbReference type="GO" id="GO:0005524">
    <property type="term" value="F:ATP binding"/>
    <property type="evidence" value="ECO:0007669"/>
    <property type="project" value="UniProtKB-KW"/>
</dbReference>
<protein>
    <submittedName>
        <fullName evidence="6">NitT/TauT family transport system ATP-binding protein</fullName>
    </submittedName>
</protein>
<evidence type="ECO:0000259" key="5">
    <source>
        <dbReference type="PROSITE" id="PS50893"/>
    </source>
</evidence>
<comment type="caution">
    <text evidence="6">The sequence shown here is derived from an EMBL/GenBank/DDBJ whole genome shotgun (WGS) entry which is preliminary data.</text>
</comment>
<accession>A0A7W9S0N4</accession>
<evidence type="ECO:0000256" key="2">
    <source>
        <dbReference type="ARBA" id="ARBA00022448"/>
    </source>
</evidence>
<dbReference type="InterPro" id="IPR050166">
    <property type="entry name" value="ABC_transporter_ATP-bind"/>
</dbReference>
<evidence type="ECO:0000313" key="6">
    <source>
        <dbReference type="EMBL" id="MBB6011922.1"/>
    </source>
</evidence>
<keyword evidence="4 6" id="KW-0067">ATP-binding</keyword>
<dbReference type="InterPro" id="IPR003439">
    <property type="entry name" value="ABC_transporter-like_ATP-bd"/>
</dbReference>
<reference evidence="6 7" key="1">
    <citation type="submission" date="2020-08" db="EMBL/GenBank/DDBJ databases">
        <title>Genomic Encyclopedia of Type Strains, Phase IV (KMG-IV): sequencing the most valuable type-strain genomes for metagenomic binning, comparative biology and taxonomic classification.</title>
        <authorList>
            <person name="Goeker M."/>
        </authorList>
    </citation>
    <scope>NUCLEOTIDE SEQUENCE [LARGE SCALE GENOMIC DNA]</scope>
    <source>
        <strain evidence="6 7">DSM 11099</strain>
    </source>
</reference>
<keyword evidence="3" id="KW-0547">Nucleotide-binding</keyword>
<evidence type="ECO:0000256" key="4">
    <source>
        <dbReference type="ARBA" id="ARBA00022840"/>
    </source>
</evidence>
<comment type="similarity">
    <text evidence="1">Belongs to the ABC transporter superfamily.</text>
</comment>
<dbReference type="Gene3D" id="3.40.50.300">
    <property type="entry name" value="P-loop containing nucleotide triphosphate hydrolases"/>
    <property type="match status" value="1"/>
</dbReference>
<dbReference type="RefSeq" id="WP_183827489.1">
    <property type="nucleotide sequence ID" value="NZ_JACHEU010000001.1"/>
</dbReference>
<evidence type="ECO:0000256" key="3">
    <source>
        <dbReference type="ARBA" id="ARBA00022741"/>
    </source>
</evidence>
<dbReference type="PROSITE" id="PS50893">
    <property type="entry name" value="ABC_TRANSPORTER_2"/>
    <property type="match status" value="1"/>
</dbReference>
<dbReference type="Pfam" id="PF00005">
    <property type="entry name" value="ABC_tran"/>
    <property type="match status" value="1"/>
</dbReference>
<evidence type="ECO:0000256" key="1">
    <source>
        <dbReference type="ARBA" id="ARBA00005417"/>
    </source>
</evidence>
<dbReference type="PANTHER" id="PTHR42788:SF2">
    <property type="entry name" value="ABC TRANSPORTER ATP-BINDING PROTEIN"/>
    <property type="match status" value="1"/>
</dbReference>
<dbReference type="SUPFAM" id="SSF52540">
    <property type="entry name" value="P-loop containing nucleoside triphosphate hydrolases"/>
    <property type="match status" value="1"/>
</dbReference>
<dbReference type="Proteomes" id="UP000533306">
    <property type="component" value="Unassembled WGS sequence"/>
</dbReference>
<dbReference type="SMART" id="SM00382">
    <property type="entry name" value="AAA"/>
    <property type="match status" value="1"/>
</dbReference>
<dbReference type="InterPro" id="IPR027417">
    <property type="entry name" value="P-loop_NTPase"/>
</dbReference>
<keyword evidence="2" id="KW-0813">Transport</keyword>
<proteinExistence type="inferred from homology"/>
<dbReference type="GO" id="GO:0016887">
    <property type="term" value="F:ATP hydrolysis activity"/>
    <property type="evidence" value="ECO:0007669"/>
    <property type="project" value="InterPro"/>
</dbReference>
<sequence length="263" mass="28684">MTSSSDVVLRASGGRVVYNEGEPNQVEAVRNVSLELRRGEVLALVGPSGCGKTTLFNAIAGLIPLQGGRIEVSGKQVDKATGHVGYMLQKDLLLPWRTVLDNVTLGLEVRGTPAAKARAIAMDLIHRYGLAGFENSKPSGLSGGMRQRVALMRTLAFDPEVILLDEPFSALDFQTRLLLQADVTRIIKEQAKSVILITHDIGEAISMADRIVVLTNRPSTVKAVHEVTFRDETTDAVNIRTHPGYQAMFGQIWSELEIRREAA</sequence>
<feature type="domain" description="ABC transporter" evidence="5">
    <location>
        <begin position="2"/>
        <end position="241"/>
    </location>
</feature>
<dbReference type="EMBL" id="JACHEU010000001">
    <property type="protein sequence ID" value="MBB6011922.1"/>
    <property type="molecule type" value="Genomic_DNA"/>
</dbReference>